<accession>A0A1H9IFN7</accession>
<keyword evidence="4 6" id="KW-0238">DNA-binding</keyword>
<dbReference type="GO" id="GO:0032993">
    <property type="term" value="C:protein-DNA complex"/>
    <property type="evidence" value="ECO:0007669"/>
    <property type="project" value="TreeGrafter"/>
</dbReference>
<dbReference type="GO" id="GO:0005829">
    <property type="term" value="C:cytosol"/>
    <property type="evidence" value="ECO:0007669"/>
    <property type="project" value="TreeGrafter"/>
</dbReference>
<comment type="similarity">
    <text evidence="2">Belongs to the histone-like protein H-NS family.</text>
</comment>
<dbReference type="InterPro" id="IPR027444">
    <property type="entry name" value="H-NS_C_dom"/>
</dbReference>
<reference evidence="6 7" key="1">
    <citation type="submission" date="2016-10" db="EMBL/GenBank/DDBJ databases">
        <authorList>
            <person name="de Groot N.N."/>
        </authorList>
    </citation>
    <scope>NUCLEOTIDE SEQUENCE [LARGE SCALE GENOMIC DNA]</scope>
    <source>
        <strain evidence="6 7">DSM 22007</strain>
    </source>
</reference>
<dbReference type="EMBL" id="FOEP01000012">
    <property type="protein sequence ID" value="SEQ73292.1"/>
    <property type="molecule type" value="Genomic_DNA"/>
</dbReference>
<dbReference type="GO" id="GO:0003680">
    <property type="term" value="F:minor groove of adenine-thymine-rich DNA binding"/>
    <property type="evidence" value="ECO:0007669"/>
    <property type="project" value="TreeGrafter"/>
</dbReference>
<dbReference type="GO" id="GO:0003681">
    <property type="term" value="F:bent DNA binding"/>
    <property type="evidence" value="ECO:0007669"/>
    <property type="project" value="TreeGrafter"/>
</dbReference>
<evidence type="ECO:0000313" key="7">
    <source>
        <dbReference type="Proteomes" id="UP000198634"/>
    </source>
</evidence>
<dbReference type="PANTHER" id="PTHR38097:SF2">
    <property type="entry name" value="DNA-BINDING PROTEIN STPA"/>
    <property type="match status" value="1"/>
</dbReference>
<organism evidence="6 7">
    <name type="scientific">Thalassovita taeanensis</name>
    <dbReference type="NCBI Taxonomy" id="657014"/>
    <lineage>
        <taxon>Bacteria</taxon>
        <taxon>Pseudomonadati</taxon>
        <taxon>Pseudomonadota</taxon>
        <taxon>Alphaproteobacteria</taxon>
        <taxon>Rhodobacterales</taxon>
        <taxon>Roseobacteraceae</taxon>
        <taxon>Thalassovita</taxon>
    </lineage>
</organism>
<dbReference type="InterPro" id="IPR037150">
    <property type="entry name" value="H-NS_C_dom_sf"/>
</dbReference>
<dbReference type="STRING" id="657014.SAMN04488092_11212"/>
<dbReference type="SUPFAM" id="SSF81273">
    <property type="entry name" value="H-NS histone-like proteins"/>
    <property type="match status" value="1"/>
</dbReference>
<dbReference type="GO" id="GO:0009295">
    <property type="term" value="C:nucleoid"/>
    <property type="evidence" value="ECO:0007669"/>
    <property type="project" value="UniProtKB-SubCell"/>
</dbReference>
<evidence type="ECO:0000256" key="2">
    <source>
        <dbReference type="ARBA" id="ARBA00010610"/>
    </source>
</evidence>
<name>A0A1H9IFN7_9RHOB</name>
<evidence type="ECO:0000256" key="1">
    <source>
        <dbReference type="ARBA" id="ARBA00004453"/>
    </source>
</evidence>
<evidence type="ECO:0000256" key="3">
    <source>
        <dbReference type="ARBA" id="ARBA00022490"/>
    </source>
</evidence>
<feature type="domain" description="DNA-binding protein H-NS-like C-terminal" evidence="5">
    <location>
        <begin position="56"/>
        <end position="101"/>
    </location>
</feature>
<protein>
    <submittedName>
        <fullName evidence="6">DNA-binding protein H-NS</fullName>
    </submittedName>
</protein>
<dbReference type="Gene3D" id="4.10.430.10">
    <property type="entry name" value="Histone-like protein H-NS, C-terminal domain"/>
    <property type="match status" value="1"/>
</dbReference>
<dbReference type="GO" id="GO:0000976">
    <property type="term" value="F:transcription cis-regulatory region binding"/>
    <property type="evidence" value="ECO:0007669"/>
    <property type="project" value="TreeGrafter"/>
</dbReference>
<dbReference type="Pfam" id="PF00816">
    <property type="entry name" value="Histone_HNS"/>
    <property type="match status" value="1"/>
</dbReference>
<evidence type="ECO:0000256" key="4">
    <source>
        <dbReference type="ARBA" id="ARBA00023125"/>
    </source>
</evidence>
<dbReference type="SMART" id="SM00528">
    <property type="entry name" value="HNS"/>
    <property type="match status" value="1"/>
</dbReference>
<keyword evidence="3" id="KW-0963">Cytoplasm</keyword>
<keyword evidence="7" id="KW-1185">Reference proteome</keyword>
<sequence>MTLAELKALEKKVVKAIASYEARQKKKARDVLEAKAKEMGFSLAELAGDDAPKAKRKVRGVGVAKYRNPDDDSQTWTGMGRRPGWVIDALDAGGSLDDLAI</sequence>
<dbReference type="GO" id="GO:0001217">
    <property type="term" value="F:DNA-binding transcription repressor activity"/>
    <property type="evidence" value="ECO:0007669"/>
    <property type="project" value="TreeGrafter"/>
</dbReference>
<dbReference type="PANTHER" id="PTHR38097">
    <property type="match status" value="1"/>
</dbReference>
<dbReference type="Proteomes" id="UP000198634">
    <property type="component" value="Unassembled WGS sequence"/>
</dbReference>
<comment type="subcellular location">
    <subcellularLocation>
        <location evidence="1">Cytoplasm</location>
        <location evidence="1">Nucleoid</location>
    </subcellularLocation>
</comment>
<dbReference type="AlphaFoldDB" id="A0A1H9IFN7"/>
<dbReference type="OrthoDB" id="5297879at2"/>
<gene>
    <name evidence="6" type="ORF">SAMN04488092_11212</name>
</gene>
<evidence type="ECO:0000259" key="5">
    <source>
        <dbReference type="SMART" id="SM00528"/>
    </source>
</evidence>
<proteinExistence type="inferred from homology"/>
<evidence type="ECO:0000313" key="6">
    <source>
        <dbReference type="EMBL" id="SEQ73292.1"/>
    </source>
</evidence>